<gene>
    <name evidence="3" type="ORF">H9931_08515</name>
</gene>
<dbReference type="Gene3D" id="2.30.40.10">
    <property type="entry name" value="Urease, subunit C, domain 1"/>
    <property type="match status" value="1"/>
</dbReference>
<reference evidence="3" key="1">
    <citation type="journal article" date="2021" name="PeerJ">
        <title>Extensive microbial diversity within the chicken gut microbiome revealed by metagenomics and culture.</title>
        <authorList>
            <person name="Gilroy R."/>
            <person name="Ravi A."/>
            <person name="Getino M."/>
            <person name="Pursley I."/>
            <person name="Horton D.L."/>
            <person name="Alikhan N.F."/>
            <person name="Baker D."/>
            <person name="Gharbi K."/>
            <person name="Hall N."/>
            <person name="Watson M."/>
            <person name="Adriaenssens E.M."/>
            <person name="Foster-Nyarko E."/>
            <person name="Jarju S."/>
            <person name="Secka A."/>
            <person name="Antonio M."/>
            <person name="Oren A."/>
            <person name="Chaudhuri R.R."/>
            <person name="La Ragione R."/>
            <person name="Hildebrand F."/>
            <person name="Pallen M.J."/>
        </authorList>
    </citation>
    <scope>NUCLEOTIDE SEQUENCE</scope>
    <source>
        <strain evidence="3">CHK198-12963</strain>
    </source>
</reference>
<evidence type="ECO:0000313" key="3">
    <source>
        <dbReference type="EMBL" id="HJC66744.1"/>
    </source>
</evidence>
<accession>A0A9D2TEA0</accession>
<evidence type="ECO:0000259" key="2">
    <source>
        <dbReference type="Pfam" id="PF01979"/>
    </source>
</evidence>
<dbReference type="AlphaFoldDB" id="A0A9D2TEA0"/>
<keyword evidence="1" id="KW-0378">Hydrolase</keyword>
<comment type="caution">
    <text evidence="3">The sequence shown here is derived from an EMBL/GenBank/DDBJ whole genome shotgun (WGS) entry which is preliminary data.</text>
</comment>
<dbReference type="InterPro" id="IPR011059">
    <property type="entry name" value="Metal-dep_hydrolase_composite"/>
</dbReference>
<proteinExistence type="predicted"/>
<dbReference type="InterPro" id="IPR006680">
    <property type="entry name" value="Amidohydro-rel"/>
</dbReference>
<dbReference type="InterPro" id="IPR032466">
    <property type="entry name" value="Metal_Hydrolase"/>
</dbReference>
<dbReference type="InterPro" id="IPR050287">
    <property type="entry name" value="MTA/SAH_deaminase"/>
</dbReference>
<dbReference type="PANTHER" id="PTHR43794:SF11">
    <property type="entry name" value="AMIDOHYDROLASE-RELATED DOMAIN-CONTAINING PROTEIN"/>
    <property type="match status" value="1"/>
</dbReference>
<dbReference type="Proteomes" id="UP000823863">
    <property type="component" value="Unassembled WGS sequence"/>
</dbReference>
<sequence length="417" mass="46849">MKQDCQVISEAELWIEDGVVVYAGDAEGAPDPSEVSWDREIDGKGNMVLPGFKNAHTHSAMTFLRSFADDLPLDQWLNRQVFPMEAKLTEEDVYYLCKLAILEYLTSGITANFDMYMKPAQIAQASVDCGFCTVIAGALNNFTSSLEEEEENYEKMNRYHPLIRYQLGFHAEYTISEELLTGLAKLAARYRAPVYTHNSETAREVEECRLRHKTTPTVYLDSLGLFEYGGGGYHCVHMSREDLRIFQEKKLYAVTNPASNLKLASGIAPVGEMSRMGIPVAIGTDGPASNNCLDMFREMFLVTGLGKLKEQEAAAIPADQVLRMACVDGARAMGLWDRDSLTEGKRADLVLIDLKQPNMQPENNLVKNLVYSGSKQNVKLTMVDGKILYEDGRFFVGESPELIYRKANEIIRRCRER</sequence>
<dbReference type="PANTHER" id="PTHR43794">
    <property type="entry name" value="AMINOHYDROLASE SSNA-RELATED"/>
    <property type="match status" value="1"/>
</dbReference>
<protein>
    <submittedName>
        <fullName evidence="3">Amidohydrolase</fullName>
    </submittedName>
</protein>
<dbReference type="SUPFAM" id="SSF51338">
    <property type="entry name" value="Composite domain of metallo-dependent hydrolases"/>
    <property type="match status" value="2"/>
</dbReference>
<dbReference type="CDD" id="cd01298">
    <property type="entry name" value="ATZ_TRZ_like"/>
    <property type="match status" value="1"/>
</dbReference>
<dbReference type="Gene3D" id="3.20.20.140">
    <property type="entry name" value="Metal-dependent hydrolases"/>
    <property type="match status" value="1"/>
</dbReference>
<name>A0A9D2TEA0_9FIRM</name>
<reference evidence="3" key="2">
    <citation type="submission" date="2021-04" db="EMBL/GenBank/DDBJ databases">
        <authorList>
            <person name="Gilroy R."/>
        </authorList>
    </citation>
    <scope>NUCLEOTIDE SEQUENCE</scope>
    <source>
        <strain evidence="3">CHK198-12963</strain>
    </source>
</reference>
<organism evidence="3 4">
    <name type="scientific">Candidatus Enterocloster excrementigallinarum</name>
    <dbReference type="NCBI Taxonomy" id="2838558"/>
    <lineage>
        <taxon>Bacteria</taxon>
        <taxon>Bacillati</taxon>
        <taxon>Bacillota</taxon>
        <taxon>Clostridia</taxon>
        <taxon>Lachnospirales</taxon>
        <taxon>Lachnospiraceae</taxon>
        <taxon>Enterocloster</taxon>
    </lineage>
</organism>
<dbReference type="EMBL" id="DWWB01000048">
    <property type="protein sequence ID" value="HJC66744.1"/>
    <property type="molecule type" value="Genomic_DNA"/>
</dbReference>
<evidence type="ECO:0000256" key="1">
    <source>
        <dbReference type="ARBA" id="ARBA00022801"/>
    </source>
</evidence>
<evidence type="ECO:0000313" key="4">
    <source>
        <dbReference type="Proteomes" id="UP000823863"/>
    </source>
</evidence>
<dbReference type="GO" id="GO:0016810">
    <property type="term" value="F:hydrolase activity, acting on carbon-nitrogen (but not peptide) bonds"/>
    <property type="evidence" value="ECO:0007669"/>
    <property type="project" value="InterPro"/>
</dbReference>
<feature type="domain" description="Amidohydrolase-related" evidence="2">
    <location>
        <begin position="47"/>
        <end position="388"/>
    </location>
</feature>
<dbReference type="SUPFAM" id="SSF51556">
    <property type="entry name" value="Metallo-dependent hydrolases"/>
    <property type="match status" value="1"/>
</dbReference>
<dbReference type="Pfam" id="PF01979">
    <property type="entry name" value="Amidohydro_1"/>
    <property type="match status" value="1"/>
</dbReference>